<feature type="domain" description="Flagellin C-terminal" evidence="7">
    <location>
        <begin position="329"/>
        <end position="400"/>
    </location>
</feature>
<comment type="subcellular location">
    <subcellularLocation>
        <location evidence="1">Bacterial flagellum</location>
    </subcellularLocation>
    <subcellularLocation>
        <location evidence="2">Secreted</location>
    </subcellularLocation>
</comment>
<evidence type="ECO:0000256" key="1">
    <source>
        <dbReference type="ARBA" id="ARBA00004365"/>
    </source>
</evidence>
<dbReference type="NCBIfam" id="TIGR02550">
    <property type="entry name" value="flagell_flgL"/>
    <property type="match status" value="1"/>
</dbReference>
<dbReference type="PANTHER" id="PTHR42792">
    <property type="entry name" value="FLAGELLIN"/>
    <property type="match status" value="1"/>
</dbReference>
<dbReference type="Pfam" id="PF00669">
    <property type="entry name" value="Flagellin_N"/>
    <property type="match status" value="1"/>
</dbReference>
<evidence type="ECO:0000256" key="2">
    <source>
        <dbReference type="ARBA" id="ARBA00004613"/>
    </source>
</evidence>
<keyword evidence="5" id="KW-0975">Bacterial flagellum</keyword>
<evidence type="ECO:0000256" key="4">
    <source>
        <dbReference type="ARBA" id="ARBA00022525"/>
    </source>
</evidence>
<comment type="caution">
    <text evidence="8">The sequence shown here is derived from an EMBL/GenBank/DDBJ whole genome shotgun (WGS) entry which is preliminary data.</text>
</comment>
<dbReference type="Gene3D" id="1.20.1330.10">
    <property type="entry name" value="f41 fragment of flagellin, N-terminal domain"/>
    <property type="match status" value="1"/>
</dbReference>
<keyword evidence="8" id="KW-0969">Cilium</keyword>
<dbReference type="Proteomes" id="UP001501083">
    <property type="component" value="Unassembled WGS sequence"/>
</dbReference>
<gene>
    <name evidence="8" type="primary">flgL</name>
    <name evidence="8" type="ORF">GCM10025759_25850</name>
</gene>
<evidence type="ECO:0000259" key="7">
    <source>
        <dbReference type="Pfam" id="PF00700"/>
    </source>
</evidence>
<dbReference type="InterPro" id="IPR001029">
    <property type="entry name" value="Flagellin_N"/>
</dbReference>
<reference evidence="9" key="1">
    <citation type="journal article" date="2019" name="Int. J. Syst. Evol. Microbiol.">
        <title>The Global Catalogue of Microorganisms (GCM) 10K type strain sequencing project: providing services to taxonomists for standard genome sequencing and annotation.</title>
        <authorList>
            <consortium name="The Broad Institute Genomics Platform"/>
            <consortium name="The Broad Institute Genome Sequencing Center for Infectious Disease"/>
            <person name="Wu L."/>
            <person name="Ma J."/>
        </authorList>
    </citation>
    <scope>NUCLEOTIDE SEQUENCE [LARGE SCALE GENOMIC DNA]</scope>
    <source>
        <strain evidence="9">JCM 19212</strain>
    </source>
</reference>
<organism evidence="8 9">
    <name type="scientific">Lysobacter panacisoli</name>
    <dbReference type="NCBI Taxonomy" id="1255263"/>
    <lineage>
        <taxon>Bacteria</taxon>
        <taxon>Pseudomonadati</taxon>
        <taxon>Pseudomonadota</taxon>
        <taxon>Gammaproteobacteria</taxon>
        <taxon>Lysobacterales</taxon>
        <taxon>Lysobacteraceae</taxon>
        <taxon>Lysobacter</taxon>
    </lineage>
</organism>
<evidence type="ECO:0000256" key="3">
    <source>
        <dbReference type="ARBA" id="ARBA00005709"/>
    </source>
</evidence>
<comment type="similarity">
    <text evidence="3">Belongs to the bacterial flagellin family.</text>
</comment>
<dbReference type="InterPro" id="IPR046358">
    <property type="entry name" value="Flagellin_C"/>
</dbReference>
<keyword evidence="9" id="KW-1185">Reference proteome</keyword>
<feature type="domain" description="Flagellin N-terminal" evidence="6">
    <location>
        <begin position="6"/>
        <end position="142"/>
    </location>
</feature>
<keyword evidence="8" id="KW-0282">Flagellum</keyword>
<evidence type="ECO:0000313" key="9">
    <source>
        <dbReference type="Proteomes" id="UP001501083"/>
    </source>
</evidence>
<dbReference type="InterPro" id="IPR001492">
    <property type="entry name" value="Flagellin"/>
</dbReference>
<evidence type="ECO:0000256" key="5">
    <source>
        <dbReference type="ARBA" id="ARBA00023143"/>
    </source>
</evidence>
<name>A0ABP9LKB8_9GAMM</name>
<accession>A0ABP9LKB8</accession>
<proteinExistence type="inferred from homology"/>
<dbReference type="RefSeq" id="WP_158984543.1">
    <property type="nucleotide sequence ID" value="NZ_BAABKY010000002.1"/>
</dbReference>
<keyword evidence="4" id="KW-0964">Secreted</keyword>
<evidence type="ECO:0000259" key="6">
    <source>
        <dbReference type="Pfam" id="PF00669"/>
    </source>
</evidence>
<sequence length="400" mass="41941">MTNTRISTGGVYMQSLSTMLAKQASLAHTQQQLASGQRLITAKDDPVAAGTAVSLDRASAELERFGENANLLGNRLNLQESVLAQAGDRLARVRELTIQANNASLSSDDKKAITAELKVIREELIGLANSQDGNGRYLFGGTADDHAPFVVSAGNVGYTGDQTQRKVEIAPDHFVSDTIPGSELFMRVRSGDGRVDGRAATGNTGSGVLMEFGMDPNSGWNGQSYSVVFTAPDAYELRNAAGAVVGTGTYASGEGISVGGLNLRIDGAPAAGDSFSVGPAGTQDVFGMLGDLVSALELPDDTPQQRAAQQNALQASLRNAATAQDHFIDGRATGGAQLAAMDSAAELREAQSVTLETTLSSIRDLDYAEAITRFTLENTALQAAQQAFMRTQSSSLFDLL</sequence>
<dbReference type="PANTHER" id="PTHR42792:SF1">
    <property type="entry name" value="FLAGELLAR HOOK-ASSOCIATED PROTEIN 3"/>
    <property type="match status" value="1"/>
</dbReference>
<evidence type="ECO:0000313" key="8">
    <source>
        <dbReference type="EMBL" id="GAA5078593.1"/>
    </source>
</evidence>
<dbReference type="Pfam" id="PF00700">
    <property type="entry name" value="Flagellin_C"/>
    <property type="match status" value="1"/>
</dbReference>
<dbReference type="EMBL" id="BAABKY010000002">
    <property type="protein sequence ID" value="GAA5078593.1"/>
    <property type="molecule type" value="Genomic_DNA"/>
</dbReference>
<dbReference type="InterPro" id="IPR013384">
    <property type="entry name" value="Flagell_FlgL"/>
</dbReference>
<dbReference type="SUPFAM" id="SSF64518">
    <property type="entry name" value="Phase 1 flagellin"/>
    <property type="match status" value="1"/>
</dbReference>
<keyword evidence="8" id="KW-0966">Cell projection</keyword>
<protein>
    <submittedName>
        <fullName evidence="8">Flagellar hook-associated protein FlgL</fullName>
    </submittedName>
</protein>